<gene>
    <name evidence="1" type="ORF">EVJ58_g5917</name>
</gene>
<organism evidence="1 2">
    <name type="scientific">Rhodofomes roseus</name>
    <dbReference type="NCBI Taxonomy" id="34475"/>
    <lineage>
        <taxon>Eukaryota</taxon>
        <taxon>Fungi</taxon>
        <taxon>Dikarya</taxon>
        <taxon>Basidiomycota</taxon>
        <taxon>Agaricomycotina</taxon>
        <taxon>Agaricomycetes</taxon>
        <taxon>Polyporales</taxon>
        <taxon>Rhodofomes</taxon>
    </lineage>
</organism>
<dbReference type="AlphaFoldDB" id="A0A4Y9YAG9"/>
<accession>A0A4Y9YAG9</accession>
<evidence type="ECO:0000313" key="2">
    <source>
        <dbReference type="Proteomes" id="UP000298390"/>
    </source>
</evidence>
<reference evidence="1 2" key="1">
    <citation type="submission" date="2019-01" db="EMBL/GenBank/DDBJ databases">
        <title>Genome sequencing of the rare red list fungi Fomitopsis rosea.</title>
        <authorList>
            <person name="Buettner E."/>
            <person name="Kellner H."/>
        </authorList>
    </citation>
    <scope>NUCLEOTIDE SEQUENCE [LARGE SCALE GENOMIC DNA]</scope>
    <source>
        <strain evidence="1 2">DSM 105464</strain>
    </source>
</reference>
<dbReference type="Proteomes" id="UP000298390">
    <property type="component" value="Unassembled WGS sequence"/>
</dbReference>
<evidence type="ECO:0000313" key="1">
    <source>
        <dbReference type="EMBL" id="TFY59222.1"/>
    </source>
</evidence>
<protein>
    <recommendedName>
        <fullName evidence="3">F-box domain-containing protein</fullName>
    </recommendedName>
</protein>
<comment type="caution">
    <text evidence="1">The sequence shown here is derived from an EMBL/GenBank/DDBJ whole genome shotgun (WGS) entry which is preliminary data.</text>
</comment>
<dbReference type="SUPFAM" id="SSF52047">
    <property type="entry name" value="RNI-like"/>
    <property type="match status" value="1"/>
</dbReference>
<dbReference type="EMBL" id="SEKV01000314">
    <property type="protein sequence ID" value="TFY59222.1"/>
    <property type="molecule type" value="Genomic_DNA"/>
</dbReference>
<sequence>MGNDVTYNHGYRYAAFKARTTVNDLPQDVLLIILHYVFSEERPYVERRSTGVTKVQHVPLSPLSRSVSDYSKCDAEYLASVCPLWRLSMSCSSIFWQQMVIWIGRDPTPLSRVSEYLRWSRAKPLQIYVLRRFDPSMEDKAEKAHVAAVIKLLLPHVKRWAGLSMQVLHSSSLPRPHFDLVGHAEELTNLKLDFVVDDAAALPAGTSSPAGEFDVPRLETLSMGGVHFRESYVIPFSQLLMPPRLRSVTLRGYTSPQVPFALADLLNALQACKSLRHVYLHNLQLDISVPQFFYPCWPKWDADPYFSEMSGDVIEEYYRILQYPASERAYFRGCSGPVREHPAAVLTERGAYDVSFIDFASPTVLLHYLTYRGTSARVLAILEGSGLDADVLRALAKPTSSGGEDPKWLCPHLEVFHITGCKHFRSADLRAVLEARLEAHKATGFATEDSPGFVLRSVEELYVHDCGELAPEDKEWFDKNVGHVRWDQWRGGSW</sequence>
<dbReference type="STRING" id="34475.A0A4Y9YAG9"/>
<evidence type="ECO:0008006" key="3">
    <source>
        <dbReference type="Google" id="ProtNLM"/>
    </source>
</evidence>
<proteinExistence type="predicted"/>
<name>A0A4Y9YAG9_9APHY</name>